<comment type="caution">
    <text evidence="2">The sequence shown here is derived from an EMBL/GenBank/DDBJ whole genome shotgun (WGS) entry which is preliminary data.</text>
</comment>
<feature type="transmembrane region" description="Helical" evidence="1">
    <location>
        <begin position="28"/>
        <end position="48"/>
    </location>
</feature>
<protein>
    <submittedName>
        <fullName evidence="2">Uncharacterized protein</fullName>
    </submittedName>
</protein>
<dbReference type="Proteomes" id="UP000675781">
    <property type="component" value="Unassembled WGS sequence"/>
</dbReference>
<sequence length="63" mass="6551">MNVVVSLALLFAVATVATIRWAGHHLGHALIAFLAGLFIATTPAGPVIRHAVESIAASLSHMH</sequence>
<evidence type="ECO:0000313" key="3">
    <source>
        <dbReference type="Proteomes" id="UP000675781"/>
    </source>
</evidence>
<keyword evidence="1" id="KW-1133">Transmembrane helix</keyword>
<keyword evidence="1" id="KW-0472">Membrane</keyword>
<proteinExistence type="predicted"/>
<evidence type="ECO:0000256" key="1">
    <source>
        <dbReference type="SAM" id="Phobius"/>
    </source>
</evidence>
<organism evidence="2 3">
    <name type="scientific">Actinospica durhamensis</name>
    <dbReference type="NCBI Taxonomy" id="1508375"/>
    <lineage>
        <taxon>Bacteria</taxon>
        <taxon>Bacillati</taxon>
        <taxon>Actinomycetota</taxon>
        <taxon>Actinomycetes</taxon>
        <taxon>Catenulisporales</taxon>
        <taxon>Actinospicaceae</taxon>
        <taxon>Actinospica</taxon>
    </lineage>
</organism>
<keyword evidence="1" id="KW-0812">Transmembrane</keyword>
<reference evidence="2" key="1">
    <citation type="submission" date="2021-04" db="EMBL/GenBank/DDBJ databases">
        <title>Genome based classification of Actinospica acidithermotolerans sp. nov., an actinobacterium isolated from an Indonesian hot spring.</title>
        <authorList>
            <person name="Kusuma A.B."/>
            <person name="Putra K.E."/>
            <person name="Nafisah S."/>
            <person name="Loh J."/>
            <person name="Nouioui I."/>
            <person name="Goodfellow M."/>
        </authorList>
    </citation>
    <scope>NUCLEOTIDE SEQUENCE</scope>
    <source>
        <strain evidence="2">CSCA 57</strain>
    </source>
</reference>
<dbReference type="AlphaFoldDB" id="A0A941IR55"/>
<keyword evidence="3" id="KW-1185">Reference proteome</keyword>
<name>A0A941IR55_9ACTN</name>
<gene>
    <name evidence="2" type="ORF">KDL01_34560</name>
</gene>
<evidence type="ECO:0000313" key="2">
    <source>
        <dbReference type="EMBL" id="MBR7838440.1"/>
    </source>
</evidence>
<dbReference type="EMBL" id="JAGSOG010000290">
    <property type="protein sequence ID" value="MBR7838440.1"/>
    <property type="molecule type" value="Genomic_DNA"/>
</dbReference>
<accession>A0A941IR55</accession>